<protein>
    <submittedName>
        <fullName evidence="1">DUF924 domain-containing protein</fullName>
    </submittedName>
</protein>
<organism evidence="1 2">
    <name type="scientific">Stappia taiwanensis</name>
    <dbReference type="NCBI Taxonomy" id="992267"/>
    <lineage>
        <taxon>Bacteria</taxon>
        <taxon>Pseudomonadati</taxon>
        <taxon>Pseudomonadota</taxon>
        <taxon>Alphaproteobacteria</taxon>
        <taxon>Hyphomicrobiales</taxon>
        <taxon>Stappiaceae</taxon>
        <taxon>Stappia</taxon>
    </lineage>
</organism>
<dbReference type="SUPFAM" id="SSF48452">
    <property type="entry name" value="TPR-like"/>
    <property type="match status" value="1"/>
</dbReference>
<reference evidence="1 2" key="2">
    <citation type="submission" date="2020-08" db="EMBL/GenBank/DDBJ databases">
        <title>Stappia taiwanensis sp. nov., isolated from a coastal thermal spring.</title>
        <authorList>
            <person name="Kampfer P."/>
        </authorList>
    </citation>
    <scope>NUCLEOTIDE SEQUENCE [LARGE SCALE GENOMIC DNA]</scope>
    <source>
        <strain evidence="1 2">DSM 23284</strain>
    </source>
</reference>
<dbReference type="Gene3D" id="1.20.58.320">
    <property type="entry name" value="TPR-like"/>
    <property type="match status" value="1"/>
</dbReference>
<dbReference type="Gene3D" id="1.25.40.10">
    <property type="entry name" value="Tetratricopeptide repeat domain"/>
    <property type="match status" value="1"/>
</dbReference>
<evidence type="ECO:0000313" key="2">
    <source>
        <dbReference type="Proteomes" id="UP000559404"/>
    </source>
</evidence>
<dbReference type="AlphaFoldDB" id="A0A838XTR6"/>
<accession>A0A838XTR6</accession>
<evidence type="ECO:0000313" key="1">
    <source>
        <dbReference type="EMBL" id="MBA4611926.1"/>
    </source>
</evidence>
<name>A0A838XTR6_9HYPH</name>
<gene>
    <name evidence="1" type="ORF">H1W37_09705</name>
</gene>
<dbReference type="Pfam" id="PF06041">
    <property type="entry name" value="DUF924"/>
    <property type="match status" value="1"/>
</dbReference>
<dbReference type="RefSeq" id="WP_181760118.1">
    <property type="nucleotide sequence ID" value="NZ_BMCR01000008.1"/>
</dbReference>
<proteinExistence type="predicted"/>
<sequence length="181" mass="20368">MTVRSASEILDFWFSDAVEQAWFARSEAVDREIAERFSATYEAARAGELDGWKGAADSALALTISLDQFPRNLFRGSARAFESDPLALASAKHGLAQGYDQAVGDRQRQFFYLPLMHSEDLDDQTRCVALYRDLGDEHALGFAIEHRDIIARFGRFPHRNKALGRRNTEAEAAFLEHHSGF</sequence>
<reference evidence="1 2" key="1">
    <citation type="submission" date="2020-07" db="EMBL/GenBank/DDBJ databases">
        <authorList>
            <person name="Li M."/>
        </authorList>
    </citation>
    <scope>NUCLEOTIDE SEQUENCE [LARGE SCALE GENOMIC DNA]</scope>
    <source>
        <strain evidence="1 2">DSM 23284</strain>
    </source>
</reference>
<comment type="caution">
    <text evidence="1">The sequence shown here is derived from an EMBL/GenBank/DDBJ whole genome shotgun (WGS) entry which is preliminary data.</text>
</comment>
<dbReference type="EMBL" id="JACEON010000007">
    <property type="protein sequence ID" value="MBA4611926.1"/>
    <property type="molecule type" value="Genomic_DNA"/>
</dbReference>
<dbReference type="Proteomes" id="UP000559404">
    <property type="component" value="Unassembled WGS sequence"/>
</dbReference>
<dbReference type="InterPro" id="IPR010323">
    <property type="entry name" value="DUF924"/>
</dbReference>
<dbReference type="InterPro" id="IPR011990">
    <property type="entry name" value="TPR-like_helical_dom_sf"/>
</dbReference>
<keyword evidence="2" id="KW-1185">Reference proteome</keyword>